<dbReference type="InterPro" id="IPR051171">
    <property type="entry name" value="CaCA"/>
</dbReference>
<dbReference type="Proteomes" id="UP000281985">
    <property type="component" value="Unassembled WGS sequence"/>
</dbReference>
<evidence type="ECO:0000313" key="8">
    <source>
        <dbReference type="Proteomes" id="UP000281985"/>
    </source>
</evidence>
<dbReference type="PANTHER" id="PTHR11878">
    <property type="entry name" value="SODIUM/CALCIUM EXCHANGER"/>
    <property type="match status" value="1"/>
</dbReference>
<evidence type="ECO:0000256" key="2">
    <source>
        <dbReference type="ARBA" id="ARBA00022737"/>
    </source>
</evidence>
<dbReference type="InterPro" id="IPR038081">
    <property type="entry name" value="CalX-like_sf"/>
</dbReference>
<feature type="domain" description="HYR" evidence="6">
    <location>
        <begin position="826"/>
        <end position="908"/>
    </location>
</feature>
<dbReference type="PROSITE" id="PS50825">
    <property type="entry name" value="HYR"/>
    <property type="match status" value="1"/>
</dbReference>
<proteinExistence type="predicted"/>
<dbReference type="InterPro" id="IPR026444">
    <property type="entry name" value="Secre_tail"/>
</dbReference>
<keyword evidence="4" id="KW-0406">Ion transport</keyword>
<dbReference type="Gene3D" id="2.60.40.2030">
    <property type="match status" value="5"/>
</dbReference>
<evidence type="ECO:0000256" key="1">
    <source>
        <dbReference type="ARBA" id="ARBA00022729"/>
    </source>
</evidence>
<accession>A0A3M0G8G6</accession>
<reference evidence="7 8" key="1">
    <citation type="submission" date="2018-10" db="EMBL/GenBank/DDBJ databases">
        <title>Dokdonia luteus sp. nov., isolated from sea water.</title>
        <authorList>
            <person name="Zhou L.Y."/>
            <person name="Du Z.J."/>
        </authorList>
    </citation>
    <scope>NUCLEOTIDE SEQUENCE [LARGE SCALE GENOMIC DNA]</scope>
    <source>
        <strain evidence="7 8">SH27</strain>
    </source>
</reference>
<sequence length="990" mass="102909">TQTFTFSPTVDTKVEADEDVAISMNNLAATTLMVDITDTATAGITNDDMATVTIEDVSGNEDDGDLTFTATLDNAVDGGFTVDVNTADGTATTADMDYTAIVSETLTFAGTAGETQTFTFSPTVDTKVEADEDVAISMNNLAATTLMVDITDTATAGITNDDMATVTVAADMDQNESVEDRIFTVQMDAVADVDVVVSYTLTGTATNTIDYTDDTMVAGQVTIDAGNTTATIDIAVIDDMIVEEDETIIATLTAMTDNVNVTGDTTPATMTILDTDTSVILFANETDSAEPATNGTAIITLTNPSSTDTEVDIFVGGGTATQNVDYTIPLTVTVLAGQTTATLDIMVLDDMIVEGDETILMIATGSDNPDIVTFGDLVTHTIVDEDVAEVTIVADADQDEAVAARTFTVTMSAEASANVVIDYTLTGDAIDPDDYSDVGMGQVTITAGNTTATIDITVEDDILVEGDETVIATLDMTDNADVTVGTPANATMTIVNNDLATAEIAATVATATEDGTDGQFTVTLSAPVGSDTVVNFDVMGTATEGTDYDPIGTSVTVMAGNTTATIDITVIDDLIIDEDETIELTLTGTDNLNVSLGAMTTDTVTITDDDDDDGDGVPDVDDVDPNDPFSDSDGDGYPDIYETECGSDPLDDMSTPVDVDMDGLADCVDPDPNNPDTDMDGIPDGADVDPAGDGSVPNGDDVDMDGINDQADADDDPSDGVTDAGKEDCDQDGIIDQFDFEDNFSVTGPVDIFTGTGSQDENCETIVSYGEIVPVNDCDAGDTFTVTQTAGLASGSAFPVGVTTNTFEVENAAGTIVTYSFNVTITDTTLPTIDCPADFAVSPEEDGTYVIEDYSGLFADNCDTDLEITQEPAAGTVINDGDVQTVTLTATDDAGNTTTCEFVITVDETLSVADVANIAFTMYPNPANGEVTISGTGLEGATVAVFNMLGQKVMEVQSTTLDVSRMSVGTYIVQIQTENASATKRLIVKR</sequence>
<evidence type="ECO:0000256" key="3">
    <source>
        <dbReference type="ARBA" id="ARBA00022837"/>
    </source>
</evidence>
<keyword evidence="8" id="KW-1185">Reference proteome</keyword>
<dbReference type="RefSeq" id="WP_121917546.1">
    <property type="nucleotide sequence ID" value="NZ_REFV01000009.1"/>
</dbReference>
<dbReference type="OrthoDB" id="1236981at2"/>
<dbReference type="AlphaFoldDB" id="A0A3M0G8G6"/>
<gene>
    <name evidence="7" type="ORF">EAX61_09960</name>
</gene>
<dbReference type="PANTHER" id="PTHR11878:SF65">
    <property type="entry name" value="NA_CA-EXCHANGE PROTEIN, ISOFORM G"/>
    <property type="match status" value="1"/>
</dbReference>
<protein>
    <submittedName>
        <fullName evidence="7">T9SS C-terminal target domain-containing protein</fullName>
    </submittedName>
</protein>
<feature type="compositionally biased region" description="Acidic residues" evidence="5">
    <location>
        <begin position="700"/>
        <end position="718"/>
    </location>
</feature>
<dbReference type="InterPro" id="IPR018247">
    <property type="entry name" value="EF_Hand_1_Ca_BS"/>
</dbReference>
<evidence type="ECO:0000259" key="6">
    <source>
        <dbReference type="PROSITE" id="PS50825"/>
    </source>
</evidence>
<feature type="non-terminal residue" evidence="7">
    <location>
        <position position="1"/>
    </location>
</feature>
<dbReference type="InterPro" id="IPR003644">
    <property type="entry name" value="Calx_beta"/>
</dbReference>
<dbReference type="GO" id="GO:0007154">
    <property type="term" value="P:cell communication"/>
    <property type="evidence" value="ECO:0007669"/>
    <property type="project" value="InterPro"/>
</dbReference>
<feature type="compositionally biased region" description="Acidic residues" evidence="5">
    <location>
        <begin position="607"/>
        <end position="636"/>
    </location>
</feature>
<name>A0A3M0G8G6_9FLAO</name>
<dbReference type="SMART" id="SM00237">
    <property type="entry name" value="Calx_beta"/>
    <property type="match status" value="4"/>
</dbReference>
<keyword evidence="3" id="KW-0106">Calcium</keyword>
<dbReference type="NCBIfam" id="TIGR04183">
    <property type="entry name" value="Por_Secre_tail"/>
    <property type="match status" value="1"/>
</dbReference>
<keyword evidence="4" id="KW-0813">Transport</keyword>
<dbReference type="EMBL" id="REFV01000009">
    <property type="protein sequence ID" value="RMB57943.1"/>
    <property type="molecule type" value="Genomic_DNA"/>
</dbReference>
<evidence type="ECO:0000256" key="5">
    <source>
        <dbReference type="SAM" id="MobiDB-lite"/>
    </source>
</evidence>
<dbReference type="GO" id="GO:0030001">
    <property type="term" value="P:metal ion transport"/>
    <property type="evidence" value="ECO:0007669"/>
    <property type="project" value="TreeGrafter"/>
</dbReference>
<dbReference type="GO" id="GO:0016020">
    <property type="term" value="C:membrane"/>
    <property type="evidence" value="ECO:0007669"/>
    <property type="project" value="InterPro"/>
</dbReference>
<feature type="region of interest" description="Disordered" evidence="5">
    <location>
        <begin position="604"/>
        <end position="730"/>
    </location>
</feature>
<dbReference type="InterPro" id="IPR003410">
    <property type="entry name" value="HYR_dom"/>
</dbReference>
<keyword evidence="1" id="KW-0732">Signal</keyword>
<keyword evidence="2" id="KW-0677">Repeat</keyword>
<dbReference type="Pfam" id="PF18962">
    <property type="entry name" value="Por_Secre_tail"/>
    <property type="match status" value="1"/>
</dbReference>
<dbReference type="Pfam" id="PF02494">
    <property type="entry name" value="HYR"/>
    <property type="match status" value="1"/>
</dbReference>
<dbReference type="PROSITE" id="PS00018">
    <property type="entry name" value="EF_HAND_1"/>
    <property type="match status" value="1"/>
</dbReference>
<organism evidence="7 8">
    <name type="scientific">Dokdonia sinensis</name>
    <dbReference type="NCBI Taxonomy" id="2479847"/>
    <lineage>
        <taxon>Bacteria</taxon>
        <taxon>Pseudomonadati</taxon>
        <taxon>Bacteroidota</taxon>
        <taxon>Flavobacteriia</taxon>
        <taxon>Flavobacteriales</taxon>
        <taxon>Flavobacteriaceae</taxon>
        <taxon>Dokdonia</taxon>
    </lineage>
</organism>
<dbReference type="SUPFAM" id="SSF141072">
    <property type="entry name" value="CalX-like"/>
    <property type="match status" value="5"/>
</dbReference>
<comment type="caution">
    <text evidence="7">The sequence shown here is derived from an EMBL/GenBank/DDBJ whole genome shotgun (WGS) entry which is preliminary data.</text>
</comment>
<evidence type="ECO:0000313" key="7">
    <source>
        <dbReference type="EMBL" id="RMB57943.1"/>
    </source>
</evidence>
<dbReference type="Pfam" id="PF03160">
    <property type="entry name" value="Calx-beta"/>
    <property type="match status" value="5"/>
</dbReference>
<feature type="compositionally biased region" description="Low complexity" evidence="5">
    <location>
        <begin position="670"/>
        <end position="694"/>
    </location>
</feature>
<evidence type="ECO:0000256" key="4">
    <source>
        <dbReference type="ARBA" id="ARBA00023065"/>
    </source>
</evidence>